<evidence type="ECO:0000313" key="5">
    <source>
        <dbReference type="Proteomes" id="UP000778970"/>
    </source>
</evidence>
<dbReference type="EMBL" id="NRRE01000030">
    <property type="protein sequence ID" value="MBK1698738.1"/>
    <property type="molecule type" value="Genomic_DNA"/>
</dbReference>
<dbReference type="PANTHER" id="PTHR44068:SF11">
    <property type="entry name" value="GERANYL DIPHOSPHATE 2-C-METHYLTRANSFERASE"/>
    <property type="match status" value="1"/>
</dbReference>
<dbReference type="GO" id="GO:0032259">
    <property type="term" value="P:methylation"/>
    <property type="evidence" value="ECO:0007669"/>
    <property type="project" value="UniProtKB-KW"/>
</dbReference>
<reference evidence="4" key="1">
    <citation type="submission" date="2017-08" db="EMBL/GenBank/DDBJ databases">
        <authorList>
            <person name="Imhoff J.F."/>
            <person name="Rahn T."/>
            <person name="Kuenzel S."/>
            <person name="Neulinger S.C."/>
        </authorList>
    </citation>
    <scope>NUCLEOTIDE SEQUENCE</scope>
    <source>
        <strain evidence="4">DSM 9154</strain>
    </source>
</reference>
<dbReference type="PANTHER" id="PTHR44068">
    <property type="entry name" value="ZGC:194242"/>
    <property type="match status" value="1"/>
</dbReference>
<dbReference type="InterPro" id="IPR029063">
    <property type="entry name" value="SAM-dependent_MTases_sf"/>
</dbReference>
<evidence type="ECO:0000313" key="4">
    <source>
        <dbReference type="EMBL" id="MBK1698738.1"/>
    </source>
</evidence>
<evidence type="ECO:0000256" key="2">
    <source>
        <dbReference type="SAM" id="MobiDB-lite"/>
    </source>
</evidence>
<dbReference type="SUPFAM" id="SSF53335">
    <property type="entry name" value="S-adenosyl-L-methionine-dependent methyltransferases"/>
    <property type="match status" value="1"/>
</dbReference>
<comment type="caution">
    <text evidence="4">The sequence shown here is derived from an EMBL/GenBank/DDBJ whole genome shotgun (WGS) entry which is preliminary data.</text>
</comment>
<protein>
    <submittedName>
        <fullName evidence="4">SAM-dependent methyltransferase</fullName>
    </submittedName>
</protein>
<evidence type="ECO:0000256" key="1">
    <source>
        <dbReference type="ARBA" id="ARBA00022679"/>
    </source>
</evidence>
<dbReference type="InterPro" id="IPR013216">
    <property type="entry name" value="Methyltransf_11"/>
</dbReference>
<evidence type="ECO:0000259" key="3">
    <source>
        <dbReference type="Pfam" id="PF08241"/>
    </source>
</evidence>
<dbReference type="CDD" id="cd02440">
    <property type="entry name" value="AdoMet_MTases"/>
    <property type="match status" value="1"/>
</dbReference>
<feature type="domain" description="Methyltransferase type 11" evidence="3">
    <location>
        <begin position="96"/>
        <end position="194"/>
    </location>
</feature>
<keyword evidence="4" id="KW-0489">Methyltransferase</keyword>
<dbReference type="Proteomes" id="UP000778970">
    <property type="component" value="Unassembled WGS sequence"/>
</dbReference>
<dbReference type="Pfam" id="PF08241">
    <property type="entry name" value="Methyltransf_11"/>
    <property type="match status" value="1"/>
</dbReference>
<name>A0A934QKC5_9PROT</name>
<dbReference type="GO" id="GO:0008757">
    <property type="term" value="F:S-adenosylmethionine-dependent methyltransferase activity"/>
    <property type="evidence" value="ECO:0007669"/>
    <property type="project" value="InterPro"/>
</dbReference>
<dbReference type="Gene3D" id="3.40.50.150">
    <property type="entry name" value="Vaccinia Virus protein VP39"/>
    <property type="match status" value="1"/>
</dbReference>
<reference evidence="4" key="2">
    <citation type="journal article" date="2020" name="Microorganisms">
        <title>Osmotic Adaptation and Compatible Solute Biosynthesis of Phototrophic Bacteria as Revealed from Genome Analyses.</title>
        <authorList>
            <person name="Imhoff J.F."/>
            <person name="Rahn T."/>
            <person name="Kunzel S."/>
            <person name="Keller A."/>
            <person name="Neulinger S.C."/>
        </authorList>
    </citation>
    <scope>NUCLEOTIDE SEQUENCE</scope>
    <source>
        <strain evidence="4">DSM 9154</strain>
    </source>
</reference>
<gene>
    <name evidence="4" type="ORF">CKO21_15945</name>
</gene>
<feature type="region of interest" description="Disordered" evidence="2">
    <location>
        <begin position="1"/>
        <end position="42"/>
    </location>
</feature>
<dbReference type="InterPro" id="IPR050447">
    <property type="entry name" value="Erg6_SMT_methyltransf"/>
</dbReference>
<proteinExistence type="predicted"/>
<keyword evidence="5" id="KW-1185">Reference proteome</keyword>
<organism evidence="4 5">
    <name type="scientific">Rhodovibrio salinarum</name>
    <dbReference type="NCBI Taxonomy" id="1087"/>
    <lineage>
        <taxon>Bacteria</taxon>
        <taxon>Pseudomonadati</taxon>
        <taxon>Pseudomonadota</taxon>
        <taxon>Alphaproteobacteria</taxon>
        <taxon>Rhodospirillales</taxon>
        <taxon>Rhodovibrionaceae</taxon>
        <taxon>Rhodovibrio</taxon>
    </lineage>
</organism>
<keyword evidence="1" id="KW-0808">Transferase</keyword>
<dbReference type="AlphaFoldDB" id="A0A934QKC5"/>
<accession>A0A934QKC5</accession>
<sequence length="303" mass="33036">MQKLPSVQMRAGPMTDSPSPAPTRDRGDRQPSPEPIVQHYSRNGDWAPRITALLREHGLDPHDPEAVARLDQLHLGGEDATQALADWAGISGTQLLDVGCGLGGPARMLAHARGCDVTGIDITPSYCRDAAVLSDQVGLGARTRFACASAHDIPFPSGSFPWVWTQHAAMNIPDKRAMYAEVTRVLQPGGRFVLHDIVAGPGREPYFPVPWASTPDASFLLPARGVHELLRQAGLRERAWEDLSQAAVQRIQRARARLRAGEPEGLGPHLLQGDDFQSMRRNLARNLEEGRVGVIRAVFEKAV</sequence>